<sequence length="119" mass="13604">HLYKHGTDAFPVSLERTSAAEPAYLYPIWFILATMASPLLRRRHPVLPYFETWLRLYSDDTRYRVYFNGRHLPPLLQGLAGSPSTSRSLAPLLLQQPSFAFTSRGLASPLLRRCQTQLS</sequence>
<name>A0A428T2S7_9HYPO</name>
<evidence type="ECO:0000313" key="1">
    <source>
        <dbReference type="EMBL" id="RSL96226.1"/>
    </source>
</evidence>
<proteinExistence type="predicted"/>
<dbReference type="AlphaFoldDB" id="A0A428T2S7"/>
<evidence type="ECO:0000313" key="2">
    <source>
        <dbReference type="Proteomes" id="UP000288429"/>
    </source>
</evidence>
<dbReference type="Proteomes" id="UP000288429">
    <property type="component" value="Unassembled WGS sequence"/>
</dbReference>
<protein>
    <submittedName>
        <fullName evidence="1">Uncharacterized protein</fullName>
    </submittedName>
</protein>
<feature type="non-terminal residue" evidence="1">
    <location>
        <position position="1"/>
    </location>
</feature>
<reference evidence="1 2" key="1">
    <citation type="submission" date="2017-06" db="EMBL/GenBank/DDBJ databases">
        <title>Cmopartive genomic analysis of Ambrosia Fusariam Clade fungi.</title>
        <authorList>
            <person name="Stajich J.E."/>
            <person name="Carrillo J."/>
            <person name="Kijimoto T."/>
            <person name="Eskalen A."/>
            <person name="O'Donnell K."/>
            <person name="Kasson M."/>
        </authorList>
    </citation>
    <scope>NUCLEOTIDE SEQUENCE [LARGE SCALE GENOMIC DNA]</scope>
    <source>
        <strain evidence="1 2">NRRL 20438</strain>
    </source>
</reference>
<organism evidence="1 2">
    <name type="scientific">Fusarium ambrosium</name>
    <dbReference type="NCBI Taxonomy" id="131363"/>
    <lineage>
        <taxon>Eukaryota</taxon>
        <taxon>Fungi</taxon>
        <taxon>Dikarya</taxon>
        <taxon>Ascomycota</taxon>
        <taxon>Pezizomycotina</taxon>
        <taxon>Sordariomycetes</taxon>
        <taxon>Hypocreomycetidae</taxon>
        <taxon>Hypocreales</taxon>
        <taxon>Nectriaceae</taxon>
        <taxon>Fusarium</taxon>
        <taxon>Fusarium solani species complex</taxon>
    </lineage>
</organism>
<keyword evidence="2" id="KW-1185">Reference proteome</keyword>
<gene>
    <name evidence="1" type="ORF">CDV31_013566</name>
</gene>
<dbReference type="EMBL" id="NIZV01000281">
    <property type="protein sequence ID" value="RSL96226.1"/>
    <property type="molecule type" value="Genomic_DNA"/>
</dbReference>
<accession>A0A428T2S7</accession>
<comment type="caution">
    <text evidence="1">The sequence shown here is derived from an EMBL/GenBank/DDBJ whole genome shotgun (WGS) entry which is preliminary data.</text>
</comment>